<name>H0I489_9HYPH</name>
<feature type="region of interest" description="Disordered" evidence="1">
    <location>
        <begin position="1"/>
        <end position="35"/>
    </location>
</feature>
<reference evidence="2 3" key="1">
    <citation type="journal article" date="2012" name="J. Bacteriol.">
        <title>Draft Genome Sequence of Mesorhizobium alhagi CCNWXJ12-2T, a Novel Salt-Resistant Species Isolated from the Desert of Northwestern China.</title>
        <authorList>
            <person name="Zhou M."/>
            <person name="Chen W."/>
            <person name="Chen H."/>
            <person name="Wei G."/>
        </authorList>
    </citation>
    <scope>NUCLEOTIDE SEQUENCE [LARGE SCALE GENOMIC DNA]</scope>
    <source>
        <strain evidence="2 3">CCNWXJ12-2</strain>
    </source>
</reference>
<protein>
    <submittedName>
        <fullName evidence="2">Uncharacterized protein</fullName>
    </submittedName>
</protein>
<keyword evidence="3" id="KW-1185">Reference proteome</keyword>
<evidence type="ECO:0000313" key="2">
    <source>
        <dbReference type="EMBL" id="EHK52206.1"/>
    </source>
</evidence>
<feature type="non-terminal residue" evidence="2">
    <location>
        <position position="35"/>
    </location>
</feature>
<feature type="compositionally biased region" description="Basic and acidic residues" evidence="1">
    <location>
        <begin position="1"/>
        <end position="17"/>
    </location>
</feature>
<sequence>MTHESAAELEREAEAARARVANTAETLRSKMTPGQ</sequence>
<dbReference type="Proteomes" id="UP000003250">
    <property type="component" value="Unassembled WGS sequence"/>
</dbReference>
<dbReference type="EMBL" id="AHAM01000372">
    <property type="protein sequence ID" value="EHK52206.1"/>
    <property type="molecule type" value="Genomic_DNA"/>
</dbReference>
<dbReference type="AlphaFoldDB" id="H0I489"/>
<evidence type="ECO:0000313" key="3">
    <source>
        <dbReference type="Proteomes" id="UP000003250"/>
    </source>
</evidence>
<evidence type="ECO:0000256" key="1">
    <source>
        <dbReference type="SAM" id="MobiDB-lite"/>
    </source>
</evidence>
<accession>H0I489</accession>
<organism evidence="2 3">
    <name type="scientific">Mesorhizobium alhagi CCNWXJ12-2</name>
    <dbReference type="NCBI Taxonomy" id="1107882"/>
    <lineage>
        <taxon>Bacteria</taxon>
        <taxon>Pseudomonadati</taxon>
        <taxon>Pseudomonadota</taxon>
        <taxon>Alphaproteobacteria</taxon>
        <taxon>Hyphomicrobiales</taxon>
        <taxon>Phyllobacteriaceae</taxon>
        <taxon>Allomesorhizobium</taxon>
    </lineage>
</organism>
<gene>
    <name evidence="2" type="ORF">MAXJ12_36573</name>
</gene>
<proteinExistence type="predicted"/>